<evidence type="ECO:0000256" key="1">
    <source>
        <dbReference type="ARBA" id="ARBA00023015"/>
    </source>
</evidence>
<evidence type="ECO:0000259" key="4">
    <source>
        <dbReference type="PROSITE" id="PS50943"/>
    </source>
</evidence>
<dbReference type="InterPro" id="IPR001387">
    <property type="entry name" value="Cro/C1-type_HTH"/>
</dbReference>
<reference evidence="5" key="1">
    <citation type="submission" date="2020-05" db="EMBL/GenBank/DDBJ databases">
        <authorList>
            <person name="Chiriac C."/>
            <person name="Salcher M."/>
            <person name="Ghai R."/>
            <person name="Kavagutti S V."/>
        </authorList>
    </citation>
    <scope>NUCLEOTIDE SEQUENCE</scope>
</reference>
<evidence type="ECO:0000313" key="5">
    <source>
        <dbReference type="EMBL" id="CAB4197138.1"/>
    </source>
</evidence>
<dbReference type="InterPro" id="IPR010982">
    <property type="entry name" value="Lambda_DNA-bd_dom_sf"/>
</dbReference>
<dbReference type="SUPFAM" id="SSF47413">
    <property type="entry name" value="lambda repressor-like DNA-binding domains"/>
    <property type="match status" value="1"/>
</dbReference>
<proteinExistence type="predicted"/>
<dbReference type="Pfam" id="PF00717">
    <property type="entry name" value="Peptidase_S24"/>
    <property type="match status" value="1"/>
</dbReference>
<dbReference type="CDD" id="cd06529">
    <property type="entry name" value="S24_LexA-like"/>
    <property type="match status" value="1"/>
</dbReference>
<dbReference type="PANTHER" id="PTHR40661:SF3">
    <property type="entry name" value="FELS-1 PROPHAGE TRANSCRIPTIONAL REGULATOR"/>
    <property type="match status" value="1"/>
</dbReference>
<accession>A0A6J5RU77</accession>
<evidence type="ECO:0000256" key="2">
    <source>
        <dbReference type="ARBA" id="ARBA00023125"/>
    </source>
</evidence>
<dbReference type="SUPFAM" id="SSF51306">
    <property type="entry name" value="LexA/Signal peptidase"/>
    <property type="match status" value="1"/>
</dbReference>
<name>A0A6J5RU77_9CAUD</name>
<sequence length="207" mass="23096">MLGDRIKTALRLRDMKQIDLARKVGVKQQTISYLIKTNASQSQYVVKIADVLGVNPRWLQDGVGEPHDTTVRIEVAGVEIKLKTLPVLDCKDVPTWLEIGETDNPRPDFVTDQEAGKASFALVVCDDSMEPALSPGDRVAFDPQITPMPGDIVCAESDKNVSIRRFRALPRGQFELAPNNADWSSAYSQDGHNVRVVATMFEVRRYR</sequence>
<dbReference type="InterPro" id="IPR039418">
    <property type="entry name" value="LexA-like"/>
</dbReference>
<keyword evidence="3" id="KW-0804">Transcription</keyword>
<dbReference type="SMART" id="SM00530">
    <property type="entry name" value="HTH_XRE"/>
    <property type="match status" value="1"/>
</dbReference>
<dbReference type="Pfam" id="PF01381">
    <property type="entry name" value="HTH_3"/>
    <property type="match status" value="1"/>
</dbReference>
<dbReference type="Gene3D" id="2.10.109.10">
    <property type="entry name" value="Umud Fragment, subunit A"/>
    <property type="match status" value="1"/>
</dbReference>
<dbReference type="PROSITE" id="PS50943">
    <property type="entry name" value="HTH_CROC1"/>
    <property type="match status" value="1"/>
</dbReference>
<keyword evidence="1" id="KW-0805">Transcription regulation</keyword>
<dbReference type="CDD" id="cd00093">
    <property type="entry name" value="HTH_XRE"/>
    <property type="match status" value="1"/>
</dbReference>
<organism evidence="5">
    <name type="scientific">uncultured Caudovirales phage</name>
    <dbReference type="NCBI Taxonomy" id="2100421"/>
    <lineage>
        <taxon>Viruses</taxon>
        <taxon>Duplodnaviria</taxon>
        <taxon>Heunggongvirae</taxon>
        <taxon>Uroviricota</taxon>
        <taxon>Caudoviricetes</taxon>
        <taxon>Peduoviridae</taxon>
        <taxon>Maltschvirus</taxon>
        <taxon>Maltschvirus maltsch</taxon>
    </lineage>
</organism>
<dbReference type="Gene3D" id="1.10.260.40">
    <property type="entry name" value="lambda repressor-like DNA-binding domains"/>
    <property type="match status" value="1"/>
</dbReference>
<keyword evidence="2" id="KW-0238">DNA-binding</keyword>
<protein>
    <submittedName>
        <fullName evidence="5">S24_LexA-like domain containing protein</fullName>
    </submittedName>
</protein>
<feature type="domain" description="HTH cro/C1-type" evidence="4">
    <location>
        <begin position="6"/>
        <end position="59"/>
    </location>
</feature>
<dbReference type="PANTHER" id="PTHR40661">
    <property type="match status" value="1"/>
</dbReference>
<dbReference type="InterPro" id="IPR036286">
    <property type="entry name" value="LexA/Signal_pep-like_sf"/>
</dbReference>
<evidence type="ECO:0000256" key="3">
    <source>
        <dbReference type="ARBA" id="ARBA00023163"/>
    </source>
</evidence>
<dbReference type="GO" id="GO:0003677">
    <property type="term" value="F:DNA binding"/>
    <property type="evidence" value="ECO:0007669"/>
    <property type="project" value="UniProtKB-KW"/>
</dbReference>
<dbReference type="InterPro" id="IPR015927">
    <property type="entry name" value="Peptidase_S24_S26A/B/C"/>
</dbReference>
<dbReference type="EMBL" id="LR797253">
    <property type="protein sequence ID" value="CAB4197138.1"/>
    <property type="molecule type" value="Genomic_DNA"/>
</dbReference>
<gene>
    <name evidence="5" type="ORF">UFOVP1304_12</name>
</gene>